<keyword evidence="4" id="KW-1185">Reference proteome</keyword>
<sequence length="285" mass="32062">MPQESVANNLYLEAIPEELKQLNSLEEQIIAKHIPFMKAVALSKGGQNGCHGPVVCVPSNSTQMTNILPRNDDVMIRIKLKRKLTYKGHYEYQYVKTDHVLKALHYLVEQHLCYADTEICTDWKNPLSKTTMTLKRLMSKQLQIMTVMTKQIRMMSTNLKAPPVLGLLSALCGWIACSGVPYEARRIGLVRCHPASSPGRLPAPTDCCQSGGRCTPSHRCPDDVRSPVGHSAATHRRRSAVYPSPEKLQPTRFTSLPPLRWLCGFLARITYSWTTSLTILHHVDF</sequence>
<dbReference type="InterPro" id="IPR046700">
    <property type="entry name" value="DUF6570"/>
</dbReference>
<dbReference type="EMBL" id="JAOPHQ010004270">
    <property type="protein sequence ID" value="KAK0140098.1"/>
    <property type="molecule type" value="Genomic_DNA"/>
</dbReference>
<evidence type="ECO:0000259" key="2">
    <source>
        <dbReference type="Pfam" id="PF20209"/>
    </source>
</evidence>
<evidence type="ECO:0000313" key="3">
    <source>
        <dbReference type="EMBL" id="KAK0140098.1"/>
    </source>
</evidence>
<comment type="caution">
    <text evidence="3">The sequence shown here is derived from an EMBL/GenBank/DDBJ whole genome shotgun (WGS) entry which is preliminary data.</text>
</comment>
<feature type="domain" description="DUF6570" evidence="2">
    <location>
        <begin position="1"/>
        <end position="121"/>
    </location>
</feature>
<feature type="region of interest" description="Disordered" evidence="1">
    <location>
        <begin position="225"/>
        <end position="244"/>
    </location>
</feature>
<dbReference type="Pfam" id="PF20209">
    <property type="entry name" value="DUF6570"/>
    <property type="match status" value="1"/>
</dbReference>
<name>A0AA47MGW6_MERPO</name>
<evidence type="ECO:0000313" key="4">
    <source>
        <dbReference type="Proteomes" id="UP001174136"/>
    </source>
</evidence>
<reference evidence="3" key="1">
    <citation type="journal article" date="2023" name="Front. Mar. Sci.">
        <title>A new Merluccius polli reference genome to investigate the effects of global change in West African waters.</title>
        <authorList>
            <person name="Mateo J.L."/>
            <person name="Blanco-Fernandez C."/>
            <person name="Garcia-Vazquez E."/>
            <person name="Machado-Schiaffino G."/>
        </authorList>
    </citation>
    <scope>NUCLEOTIDE SEQUENCE</scope>
    <source>
        <strain evidence="3">C29</strain>
        <tissue evidence="3">Fin</tissue>
    </source>
</reference>
<gene>
    <name evidence="3" type="ORF">N1851_022984</name>
</gene>
<organism evidence="3 4">
    <name type="scientific">Merluccius polli</name>
    <name type="common">Benguela hake</name>
    <name type="synonym">Merluccius cadenati</name>
    <dbReference type="NCBI Taxonomy" id="89951"/>
    <lineage>
        <taxon>Eukaryota</taxon>
        <taxon>Metazoa</taxon>
        <taxon>Chordata</taxon>
        <taxon>Craniata</taxon>
        <taxon>Vertebrata</taxon>
        <taxon>Euteleostomi</taxon>
        <taxon>Actinopterygii</taxon>
        <taxon>Neopterygii</taxon>
        <taxon>Teleostei</taxon>
        <taxon>Neoteleostei</taxon>
        <taxon>Acanthomorphata</taxon>
        <taxon>Zeiogadaria</taxon>
        <taxon>Gadariae</taxon>
        <taxon>Gadiformes</taxon>
        <taxon>Gadoidei</taxon>
        <taxon>Merlucciidae</taxon>
        <taxon>Merluccius</taxon>
    </lineage>
</organism>
<protein>
    <recommendedName>
        <fullName evidence="2">DUF6570 domain-containing protein</fullName>
    </recommendedName>
</protein>
<evidence type="ECO:0000256" key="1">
    <source>
        <dbReference type="SAM" id="MobiDB-lite"/>
    </source>
</evidence>
<dbReference type="Proteomes" id="UP001174136">
    <property type="component" value="Unassembled WGS sequence"/>
</dbReference>
<dbReference type="AlphaFoldDB" id="A0AA47MGW6"/>
<accession>A0AA47MGW6</accession>
<proteinExistence type="predicted"/>